<comment type="caution">
    <text evidence="2">The sequence shown here is derived from an EMBL/GenBank/DDBJ whole genome shotgun (WGS) entry which is preliminary data.</text>
</comment>
<dbReference type="EMBL" id="NGFN01000579">
    <property type="protein sequence ID" value="OUC84905.1"/>
    <property type="molecule type" value="Genomic_DNA"/>
</dbReference>
<gene>
    <name evidence="2" type="ORF">CA983_42150</name>
</gene>
<name>A0A243QS48_9ACTN</name>
<dbReference type="Proteomes" id="UP000195105">
    <property type="component" value="Unassembled WGS sequence"/>
</dbReference>
<sequence length="213" mass="23295">MKQHITKAVAKVAERNTEGWLAEGSEAIWQRFADGVTGWIRAGRRDDLEGWRAALGPIVRLVLVGAVGYGVWALVRRFPWLLWLLLAGFIAAAWKATHKRPAEDVDEPVEDELGERSPEELRAAAEKTFVAYLIDQIGEAQGVHLSTLAEGLNLAGSSRVWGVAEVRAQCEAFNIPCRRSVKVRGRGVAWGVHRDDIPALNTPTPAEDGEAAA</sequence>
<accession>A0A243QS48</accession>
<proteinExistence type="predicted"/>
<feature type="transmembrane region" description="Helical" evidence="1">
    <location>
        <begin position="51"/>
        <end position="72"/>
    </location>
</feature>
<protein>
    <submittedName>
        <fullName evidence="2">Uncharacterized protein</fullName>
    </submittedName>
</protein>
<evidence type="ECO:0000256" key="1">
    <source>
        <dbReference type="SAM" id="Phobius"/>
    </source>
</evidence>
<keyword evidence="1" id="KW-1133">Transmembrane helix</keyword>
<dbReference type="AlphaFoldDB" id="A0A243QS48"/>
<evidence type="ECO:0000313" key="2">
    <source>
        <dbReference type="EMBL" id="OUC84905.1"/>
    </source>
</evidence>
<keyword evidence="1" id="KW-0472">Membrane</keyword>
<evidence type="ECO:0000313" key="3">
    <source>
        <dbReference type="Proteomes" id="UP000195105"/>
    </source>
</evidence>
<organism evidence="2 3">
    <name type="scientific">Streptomyces swartbergensis</name>
    <dbReference type="NCBI Taxonomy" id="487165"/>
    <lineage>
        <taxon>Bacteria</taxon>
        <taxon>Bacillati</taxon>
        <taxon>Actinomycetota</taxon>
        <taxon>Actinomycetes</taxon>
        <taxon>Kitasatosporales</taxon>
        <taxon>Streptomycetaceae</taxon>
        <taxon>Streptomyces</taxon>
    </lineage>
</organism>
<keyword evidence="1" id="KW-0812">Transmembrane</keyword>
<keyword evidence="3" id="KW-1185">Reference proteome</keyword>
<dbReference type="RefSeq" id="WP_086605940.1">
    <property type="nucleotide sequence ID" value="NZ_NGFN01000579.1"/>
</dbReference>
<reference evidence="2 3" key="1">
    <citation type="submission" date="2017-05" db="EMBL/GenBank/DDBJ databases">
        <title>Biotechnological potential of actinobacteria isolated from South African environments.</title>
        <authorList>
            <person name="Le Roes-Hill M."/>
            <person name="Prins A."/>
            <person name="Durrell K.A."/>
        </authorList>
    </citation>
    <scope>NUCLEOTIDE SEQUENCE [LARGE SCALE GENOMIC DNA]</scope>
    <source>
        <strain evidence="2 3">HMC13</strain>
    </source>
</reference>